<sequence>MASSFRSCYAGLLQTLAILTFATSACAAPSLAAVPASSGLDIRAAAAKTNFASSCTDIAYFGYCRIEANCTSDGTAVSSKNKNNLQHTFLDLGQCVGYDESKKTLAWRSKSVAHWQSTYCAPCSQCTIDAHSTQMTCHCQYTDTRSNHATQLMLSDHVSNTAGVLSCLNVAGDPDHNDK</sequence>
<keyword evidence="1" id="KW-0732">Signal</keyword>
<dbReference type="EMBL" id="JAWCUI010000071">
    <property type="protein sequence ID" value="KAL1889634.1"/>
    <property type="molecule type" value="Genomic_DNA"/>
</dbReference>
<comment type="caution">
    <text evidence="3">The sequence shown here is derived from an EMBL/GenBank/DDBJ whole genome shotgun (WGS) entry which is preliminary data.</text>
</comment>
<evidence type="ECO:0000313" key="3">
    <source>
        <dbReference type="EMBL" id="KAL1889634.1"/>
    </source>
</evidence>
<gene>
    <name evidence="3" type="ORF">Sste5346_008753</name>
</gene>
<protein>
    <recommendedName>
        <fullName evidence="2">Cyanovirin-N domain-containing protein</fullName>
    </recommendedName>
</protein>
<dbReference type="Gene3D" id="2.30.60.10">
    <property type="entry name" value="Cyanovirin-N"/>
    <property type="match status" value="1"/>
</dbReference>
<dbReference type="InterPro" id="IPR011058">
    <property type="entry name" value="Cyanovirin-N"/>
</dbReference>
<evidence type="ECO:0000256" key="1">
    <source>
        <dbReference type="SAM" id="SignalP"/>
    </source>
</evidence>
<name>A0ABR3YNX1_9PEZI</name>
<dbReference type="PROSITE" id="PS51257">
    <property type="entry name" value="PROKAR_LIPOPROTEIN"/>
    <property type="match status" value="1"/>
</dbReference>
<feature type="domain" description="Cyanovirin-N" evidence="2">
    <location>
        <begin position="51"/>
        <end position="165"/>
    </location>
</feature>
<dbReference type="Proteomes" id="UP001583186">
    <property type="component" value="Unassembled WGS sequence"/>
</dbReference>
<evidence type="ECO:0000259" key="2">
    <source>
        <dbReference type="Pfam" id="PF08881"/>
    </source>
</evidence>
<feature type="chain" id="PRO_5045673967" description="Cyanovirin-N domain-containing protein" evidence="1">
    <location>
        <begin position="28"/>
        <end position="179"/>
    </location>
</feature>
<feature type="signal peptide" evidence="1">
    <location>
        <begin position="1"/>
        <end position="27"/>
    </location>
</feature>
<organism evidence="3 4">
    <name type="scientific">Sporothrix stenoceras</name>
    <dbReference type="NCBI Taxonomy" id="5173"/>
    <lineage>
        <taxon>Eukaryota</taxon>
        <taxon>Fungi</taxon>
        <taxon>Dikarya</taxon>
        <taxon>Ascomycota</taxon>
        <taxon>Pezizomycotina</taxon>
        <taxon>Sordariomycetes</taxon>
        <taxon>Sordariomycetidae</taxon>
        <taxon>Ophiostomatales</taxon>
        <taxon>Ophiostomataceae</taxon>
        <taxon>Sporothrix</taxon>
    </lineage>
</organism>
<reference evidence="3 4" key="1">
    <citation type="journal article" date="2024" name="IMA Fungus">
        <title>IMA Genome - F19 : A genome assembly and annotation guide to empower mycologists, including annotated draft genome sequences of Ceratocystis pirilliformis, Diaporthe australafricana, Fusarium ophioides, Paecilomyces lecythidis, and Sporothrix stenoceras.</title>
        <authorList>
            <person name="Aylward J."/>
            <person name="Wilson A.M."/>
            <person name="Visagie C.M."/>
            <person name="Spraker J."/>
            <person name="Barnes I."/>
            <person name="Buitendag C."/>
            <person name="Ceriani C."/>
            <person name="Del Mar Angel L."/>
            <person name="du Plessis D."/>
            <person name="Fuchs T."/>
            <person name="Gasser K."/>
            <person name="Kramer D."/>
            <person name="Li W."/>
            <person name="Munsamy K."/>
            <person name="Piso A."/>
            <person name="Price J.L."/>
            <person name="Sonnekus B."/>
            <person name="Thomas C."/>
            <person name="van der Nest A."/>
            <person name="van Dijk A."/>
            <person name="van Heerden A."/>
            <person name="van Vuuren N."/>
            <person name="Yilmaz N."/>
            <person name="Duong T.A."/>
            <person name="van der Merwe N.A."/>
            <person name="Wingfield M.J."/>
            <person name="Wingfield B.D."/>
        </authorList>
    </citation>
    <scope>NUCLEOTIDE SEQUENCE [LARGE SCALE GENOMIC DNA]</scope>
    <source>
        <strain evidence="3 4">CMW 5346</strain>
    </source>
</reference>
<dbReference type="Pfam" id="PF08881">
    <property type="entry name" value="CVNH"/>
    <property type="match status" value="1"/>
</dbReference>
<dbReference type="InterPro" id="IPR036673">
    <property type="entry name" value="Cyanovirin-N_sf"/>
</dbReference>
<evidence type="ECO:0000313" key="4">
    <source>
        <dbReference type="Proteomes" id="UP001583186"/>
    </source>
</evidence>
<keyword evidence="4" id="KW-1185">Reference proteome</keyword>
<accession>A0ABR3YNX1</accession>
<dbReference type="SUPFAM" id="SSF51322">
    <property type="entry name" value="Cyanovirin-N"/>
    <property type="match status" value="1"/>
</dbReference>
<proteinExistence type="predicted"/>